<organism evidence="6 7">
    <name type="scientific">Cryptosporangium minutisporangium</name>
    <dbReference type="NCBI Taxonomy" id="113569"/>
    <lineage>
        <taxon>Bacteria</taxon>
        <taxon>Bacillati</taxon>
        <taxon>Actinomycetota</taxon>
        <taxon>Actinomycetes</taxon>
        <taxon>Cryptosporangiales</taxon>
        <taxon>Cryptosporangiaceae</taxon>
        <taxon>Cryptosporangium</taxon>
    </lineage>
</organism>
<evidence type="ECO:0000313" key="6">
    <source>
        <dbReference type="EMBL" id="GAA3387969.1"/>
    </source>
</evidence>
<comment type="similarity">
    <text evidence="1">Belongs to the metallo-beta-lactamase superfamily.</text>
</comment>
<evidence type="ECO:0000256" key="1">
    <source>
        <dbReference type="ARBA" id="ARBA00007749"/>
    </source>
</evidence>
<dbReference type="SUPFAM" id="SSF56281">
    <property type="entry name" value="Metallo-hydrolase/oxidoreductase"/>
    <property type="match status" value="1"/>
</dbReference>
<dbReference type="PANTHER" id="PTHR42978">
    <property type="entry name" value="QUORUM-QUENCHING LACTONASE YTNP-RELATED-RELATED"/>
    <property type="match status" value="1"/>
</dbReference>
<evidence type="ECO:0000256" key="2">
    <source>
        <dbReference type="ARBA" id="ARBA00022723"/>
    </source>
</evidence>
<protein>
    <submittedName>
        <fullName evidence="6">MBL fold metallo-hydrolase</fullName>
    </submittedName>
</protein>
<dbReference type="InterPro" id="IPR036866">
    <property type="entry name" value="RibonucZ/Hydroxyglut_hydro"/>
</dbReference>
<name>A0ABP6SYE2_9ACTN</name>
<dbReference type="Proteomes" id="UP001501676">
    <property type="component" value="Unassembled WGS sequence"/>
</dbReference>
<keyword evidence="3" id="KW-0378">Hydrolase</keyword>
<dbReference type="InterPro" id="IPR051013">
    <property type="entry name" value="MBL_superfamily_lactonases"/>
</dbReference>
<reference evidence="7" key="1">
    <citation type="journal article" date="2019" name="Int. J. Syst. Evol. Microbiol.">
        <title>The Global Catalogue of Microorganisms (GCM) 10K type strain sequencing project: providing services to taxonomists for standard genome sequencing and annotation.</title>
        <authorList>
            <consortium name="The Broad Institute Genomics Platform"/>
            <consortium name="The Broad Institute Genome Sequencing Center for Infectious Disease"/>
            <person name="Wu L."/>
            <person name="Ma J."/>
        </authorList>
    </citation>
    <scope>NUCLEOTIDE SEQUENCE [LARGE SCALE GENOMIC DNA]</scope>
    <source>
        <strain evidence="7">JCM 9458</strain>
    </source>
</reference>
<evidence type="ECO:0000313" key="7">
    <source>
        <dbReference type="Proteomes" id="UP001501676"/>
    </source>
</evidence>
<dbReference type="InterPro" id="IPR001279">
    <property type="entry name" value="Metallo-B-lactamas"/>
</dbReference>
<gene>
    <name evidence="6" type="ORF">GCM10020369_32400</name>
</gene>
<sequence length="263" mass="28156">MTVASGVRTDGFLPSPPTEEIVMPQEKLTVSGISIESVPDGWAQAPPGTLLVPPSGSPADWETSGWFEPGGWRFPLGGFLLRTADRLILVDAGTHLHRDHVGWLSVDGEPTFPAAAHHVHAADWATLESGHGEADMGMADIVRPIGDLVRLARAERTEIAPGVLLRLVAGHTPGNCLIEVGEGEDRAFLLGDTAHHPATLVEDGWLDKFDADRDGARKARAQLADELEASGIPAVGAHFDGCRFGRVIRGRDGSRRWELVDLA</sequence>
<dbReference type="PANTHER" id="PTHR42978:SF6">
    <property type="entry name" value="QUORUM-QUENCHING LACTONASE YTNP-RELATED"/>
    <property type="match status" value="1"/>
</dbReference>
<evidence type="ECO:0000259" key="5">
    <source>
        <dbReference type="Pfam" id="PF00753"/>
    </source>
</evidence>
<dbReference type="EMBL" id="BAAAYN010000020">
    <property type="protein sequence ID" value="GAA3387969.1"/>
    <property type="molecule type" value="Genomic_DNA"/>
</dbReference>
<keyword evidence="2" id="KW-0479">Metal-binding</keyword>
<comment type="caution">
    <text evidence="6">The sequence shown here is derived from an EMBL/GenBank/DDBJ whole genome shotgun (WGS) entry which is preliminary data.</text>
</comment>
<keyword evidence="4" id="KW-0862">Zinc</keyword>
<dbReference type="Pfam" id="PF00753">
    <property type="entry name" value="Lactamase_B"/>
    <property type="match status" value="1"/>
</dbReference>
<evidence type="ECO:0000256" key="3">
    <source>
        <dbReference type="ARBA" id="ARBA00022801"/>
    </source>
</evidence>
<accession>A0ABP6SYE2</accession>
<keyword evidence="7" id="KW-1185">Reference proteome</keyword>
<evidence type="ECO:0000256" key="4">
    <source>
        <dbReference type="ARBA" id="ARBA00022833"/>
    </source>
</evidence>
<dbReference type="Gene3D" id="3.60.15.10">
    <property type="entry name" value="Ribonuclease Z/Hydroxyacylglutathione hydrolase-like"/>
    <property type="match status" value="1"/>
</dbReference>
<proteinExistence type="inferred from homology"/>
<feature type="domain" description="Metallo-beta-lactamase" evidence="5">
    <location>
        <begin position="94"/>
        <end position="221"/>
    </location>
</feature>